<sequence>MECQAKWCRLTHHREQVGAPNRRSYRFLRYFLATMTARIGAGSPSMVLL</sequence>
<dbReference type="Proteomes" id="UP000050349">
    <property type="component" value="Unassembled WGS sequence"/>
</dbReference>
<comment type="caution">
    <text evidence="1">The sequence shown here is derived from an EMBL/GenBank/DDBJ whole genome shotgun (WGS) entry which is preliminary data.</text>
</comment>
<dbReference type="EMBL" id="LJXB01000082">
    <property type="protein sequence ID" value="KPU58375.1"/>
    <property type="molecule type" value="Genomic_DNA"/>
</dbReference>
<evidence type="ECO:0000313" key="2">
    <source>
        <dbReference type="Proteomes" id="UP000050349"/>
    </source>
</evidence>
<gene>
    <name evidence="1" type="ORF">AN403_2716</name>
</gene>
<dbReference type="AlphaFoldDB" id="A0A0P8XEZ3"/>
<organism evidence="1 2">
    <name type="scientific">Pseudomonas fluorescens</name>
    <dbReference type="NCBI Taxonomy" id="294"/>
    <lineage>
        <taxon>Bacteria</taxon>
        <taxon>Pseudomonadati</taxon>
        <taxon>Pseudomonadota</taxon>
        <taxon>Gammaproteobacteria</taxon>
        <taxon>Pseudomonadales</taxon>
        <taxon>Pseudomonadaceae</taxon>
        <taxon>Pseudomonas</taxon>
    </lineage>
</organism>
<evidence type="ECO:0000313" key="1">
    <source>
        <dbReference type="EMBL" id="KPU58375.1"/>
    </source>
</evidence>
<name>A0A0P8XEZ3_PSEFL</name>
<protein>
    <submittedName>
        <fullName evidence="1">Uncharacterized protein</fullName>
    </submittedName>
</protein>
<reference evidence="1 2" key="1">
    <citation type="submission" date="2015-09" db="EMBL/GenBank/DDBJ databases">
        <authorList>
            <person name="Jackson K.R."/>
            <person name="Lunt B.L."/>
            <person name="Fisher J.N.B."/>
            <person name="Gardner A.V."/>
            <person name="Bailey M.E."/>
            <person name="Deus L.M."/>
            <person name="Earl A.S."/>
            <person name="Gibby P.D."/>
            <person name="Hartmann K.A."/>
            <person name="Liu J.E."/>
            <person name="Manci A.M."/>
            <person name="Nielsen D.A."/>
            <person name="Solomon M.B."/>
            <person name="Breakwell D.P."/>
            <person name="Burnett S.H."/>
            <person name="Grose J.H."/>
        </authorList>
    </citation>
    <scope>NUCLEOTIDE SEQUENCE [LARGE SCALE GENOMIC DNA]</scope>
    <source>
        <strain evidence="1 2">S613</strain>
    </source>
</reference>
<accession>A0A0P8XEZ3</accession>
<proteinExistence type="predicted"/>